<dbReference type="PANTHER" id="PTHR30289">
    <property type="entry name" value="UNCHARACTERIZED PROTEIN YBCL-RELATED"/>
    <property type="match status" value="1"/>
</dbReference>
<keyword evidence="2" id="KW-1185">Reference proteome</keyword>
<name>A0A9W9FYM9_9EURO</name>
<dbReference type="SUPFAM" id="SSF49777">
    <property type="entry name" value="PEBP-like"/>
    <property type="match status" value="1"/>
</dbReference>
<dbReference type="PANTHER" id="PTHR30289:SF1">
    <property type="entry name" value="PEBP (PHOSPHATIDYLETHANOLAMINE-BINDING PROTEIN) FAMILY PROTEIN"/>
    <property type="match status" value="1"/>
</dbReference>
<gene>
    <name evidence="1" type="ORF">N7456_005070</name>
</gene>
<dbReference type="InterPro" id="IPR036610">
    <property type="entry name" value="PEBP-like_sf"/>
</dbReference>
<accession>A0A9W9FYM9</accession>
<evidence type="ECO:0000313" key="2">
    <source>
        <dbReference type="Proteomes" id="UP001149165"/>
    </source>
</evidence>
<evidence type="ECO:0008006" key="3">
    <source>
        <dbReference type="Google" id="ProtNLM"/>
    </source>
</evidence>
<dbReference type="EMBL" id="JAPQKH010000003">
    <property type="protein sequence ID" value="KAJ5108395.1"/>
    <property type="molecule type" value="Genomic_DNA"/>
</dbReference>
<dbReference type="Gene3D" id="3.90.280.10">
    <property type="entry name" value="PEBP-like"/>
    <property type="match status" value="1"/>
</dbReference>
<dbReference type="OrthoDB" id="10251855at2759"/>
<dbReference type="InterPro" id="IPR049556">
    <property type="entry name" value="PhiB"/>
</dbReference>
<dbReference type="Pfam" id="PF01161">
    <property type="entry name" value="PBP"/>
    <property type="match status" value="1"/>
</dbReference>
<dbReference type="InterPro" id="IPR008914">
    <property type="entry name" value="PEBP"/>
</dbReference>
<reference evidence="1" key="1">
    <citation type="submission" date="2022-11" db="EMBL/GenBank/DDBJ databases">
        <authorList>
            <person name="Petersen C."/>
        </authorList>
    </citation>
    <scope>NUCLEOTIDE SEQUENCE</scope>
    <source>
        <strain evidence="1">IBT 30069</strain>
    </source>
</reference>
<sequence length="200" mass="21934">MLKYIEYGLSRLFINAKGRDARLFKTGTAFSKFPEPTITLECPEVGPSGSNLHKDHSADGAGIFPTLSWPAADSEVKQYLLVSEDPDAPLPSPIIHGIYYGIPATTTGVSGDDFAEGAEPMTLKGGFKYGKNRRGNIYIPCKPLLGHGAHRYFFTLVALREPIDTTKLSEVATIEEVAKAIEGKVVGWGEWVGVYERKWE</sequence>
<comment type="caution">
    <text evidence="1">The sequence shown here is derived from an EMBL/GenBank/DDBJ whole genome shotgun (WGS) entry which is preliminary data.</text>
</comment>
<dbReference type="Proteomes" id="UP001149165">
    <property type="component" value="Unassembled WGS sequence"/>
</dbReference>
<evidence type="ECO:0000313" key="1">
    <source>
        <dbReference type="EMBL" id="KAJ5108395.1"/>
    </source>
</evidence>
<organism evidence="1 2">
    <name type="scientific">Penicillium angulare</name>
    <dbReference type="NCBI Taxonomy" id="116970"/>
    <lineage>
        <taxon>Eukaryota</taxon>
        <taxon>Fungi</taxon>
        <taxon>Dikarya</taxon>
        <taxon>Ascomycota</taxon>
        <taxon>Pezizomycotina</taxon>
        <taxon>Eurotiomycetes</taxon>
        <taxon>Eurotiomycetidae</taxon>
        <taxon>Eurotiales</taxon>
        <taxon>Aspergillaceae</taxon>
        <taxon>Penicillium</taxon>
    </lineage>
</organism>
<proteinExistence type="predicted"/>
<dbReference type="AlphaFoldDB" id="A0A9W9FYM9"/>
<reference evidence="1" key="2">
    <citation type="journal article" date="2023" name="IMA Fungus">
        <title>Comparative genomic study of the Penicillium genus elucidates a diverse pangenome and 15 lateral gene transfer events.</title>
        <authorList>
            <person name="Petersen C."/>
            <person name="Sorensen T."/>
            <person name="Nielsen M.R."/>
            <person name="Sondergaard T.E."/>
            <person name="Sorensen J.L."/>
            <person name="Fitzpatrick D.A."/>
            <person name="Frisvad J.C."/>
            <person name="Nielsen K.L."/>
        </authorList>
    </citation>
    <scope>NUCLEOTIDE SEQUENCE</scope>
    <source>
        <strain evidence="1">IBT 30069</strain>
    </source>
</reference>
<dbReference type="CDD" id="cd00457">
    <property type="entry name" value="PEBP"/>
    <property type="match status" value="1"/>
</dbReference>
<protein>
    <recommendedName>
        <fullName evidence="3">Phosphatidylethanolamine-binding protein</fullName>
    </recommendedName>
</protein>